<accession>A0A4Y5N1R1</accession>
<dbReference type="Proteomes" id="UP000306022">
    <property type="component" value="Segment"/>
</dbReference>
<protein>
    <recommendedName>
        <fullName evidence="3">HTH luxR-type domain-containing protein</fullName>
    </recommendedName>
</protein>
<dbReference type="Pfam" id="PF13412">
    <property type="entry name" value="HTH_24"/>
    <property type="match status" value="1"/>
</dbReference>
<evidence type="ECO:0000313" key="1">
    <source>
        <dbReference type="EMBL" id="QCW07663.1"/>
    </source>
</evidence>
<dbReference type="KEGG" id="vg:65071155"/>
<evidence type="ECO:0000313" key="2">
    <source>
        <dbReference type="Proteomes" id="UP000306022"/>
    </source>
</evidence>
<dbReference type="InterPro" id="IPR036388">
    <property type="entry name" value="WH-like_DNA-bd_sf"/>
</dbReference>
<dbReference type="EMBL" id="MK779875">
    <property type="protein sequence ID" value="QCW07663.1"/>
    <property type="molecule type" value="Genomic_DNA"/>
</dbReference>
<reference evidence="1 2" key="1">
    <citation type="submission" date="2019-04" db="EMBL/GenBank/DDBJ databases">
        <authorList>
            <person name="de Jong A."/>
        </authorList>
    </citation>
    <scope>NUCLEOTIDE SEQUENCE [LARGE SCALE GENOMIC DNA]</scope>
</reference>
<evidence type="ECO:0008006" key="3">
    <source>
        <dbReference type="Google" id="ProtNLM"/>
    </source>
</evidence>
<organism evidence="1 2">
    <name type="scientific">Lactococcus phage CHPC971</name>
    <dbReference type="NCBI Taxonomy" id="2575255"/>
    <lineage>
        <taxon>Viruses</taxon>
        <taxon>Duplodnaviria</taxon>
        <taxon>Heunggongvirae</taxon>
        <taxon>Uroviricota</taxon>
        <taxon>Caudoviricetes</taxon>
        <taxon>Fremauxvirus</taxon>
        <taxon>Fremauxvirus CHPC971</taxon>
    </lineage>
</organism>
<sequence>MTRFLSDEEWLAQLNFIMGKTPKLSTGKKLGPPFKPLDEQGIIALHNEGMSNRQIAEFLDQPRRTIDYRINKLKKEGLIK</sequence>
<dbReference type="GeneID" id="65071155"/>
<keyword evidence="2" id="KW-1185">Reference proteome</keyword>
<dbReference type="CDD" id="cd00090">
    <property type="entry name" value="HTH_ARSR"/>
    <property type="match status" value="1"/>
</dbReference>
<proteinExistence type="predicted"/>
<dbReference type="RefSeq" id="YP_010082155.1">
    <property type="nucleotide sequence ID" value="NC_055027.1"/>
</dbReference>
<dbReference type="Gene3D" id="1.10.10.10">
    <property type="entry name" value="Winged helix-like DNA-binding domain superfamily/Winged helix DNA-binding domain"/>
    <property type="match status" value="1"/>
</dbReference>
<dbReference type="InterPro" id="IPR011991">
    <property type="entry name" value="ArsR-like_HTH"/>
</dbReference>
<name>A0A4Y5N1R1_9CAUD</name>